<dbReference type="InterPro" id="IPR016163">
    <property type="entry name" value="Ald_DH_C"/>
</dbReference>
<dbReference type="Gene3D" id="3.40.309.10">
    <property type="entry name" value="Aldehyde Dehydrogenase, Chain A, domain 2"/>
    <property type="match status" value="1"/>
</dbReference>
<dbReference type="InterPro" id="IPR012134">
    <property type="entry name" value="Glu-5-SA_DH"/>
</dbReference>
<keyword evidence="5 7" id="KW-0560">Oxidoreductase</keyword>
<organism evidence="8 9">
    <name type="scientific">Paralabilibaculum antarcticum</name>
    <dbReference type="NCBI Taxonomy" id="2912572"/>
    <lineage>
        <taxon>Bacteria</taxon>
        <taxon>Pseudomonadati</taxon>
        <taxon>Bacteroidota</taxon>
        <taxon>Bacteroidia</taxon>
        <taxon>Marinilabiliales</taxon>
        <taxon>Marinifilaceae</taxon>
        <taxon>Paralabilibaculum</taxon>
    </lineage>
</organism>
<evidence type="ECO:0000256" key="6">
    <source>
        <dbReference type="ARBA" id="ARBA00049024"/>
    </source>
</evidence>
<dbReference type="Proteomes" id="UP001528920">
    <property type="component" value="Unassembled WGS sequence"/>
</dbReference>
<comment type="pathway">
    <text evidence="1 7">Amino-acid biosynthesis; L-proline biosynthesis; L-glutamate 5-semialdehyde from L-glutamate: step 2/2.</text>
</comment>
<reference evidence="8 9" key="1">
    <citation type="submission" date="2022-01" db="EMBL/GenBank/DDBJ databases">
        <title>Labilibaculum sp. nov, a marine bacterium isolated from Antarctica.</title>
        <authorList>
            <person name="Dai W."/>
        </authorList>
    </citation>
    <scope>NUCLEOTIDE SEQUENCE [LARGE SCALE GENOMIC DNA]</scope>
    <source>
        <strain evidence="8 9">DW002</strain>
    </source>
</reference>
<gene>
    <name evidence="7" type="primary">proA</name>
    <name evidence="8" type="ORF">L3049_01220</name>
</gene>
<dbReference type="InterPro" id="IPR020593">
    <property type="entry name" value="G-glutamylP_reductase_CS"/>
</dbReference>
<dbReference type="Gene3D" id="3.40.605.10">
    <property type="entry name" value="Aldehyde Dehydrogenase, Chain A, domain 1"/>
    <property type="match status" value="1"/>
</dbReference>
<sequence>MNCTEQLYKVKEASRSMCLLESDKINTVLQQLALSLREAKNLIIVENKKDLAKMSIQDPKYDRLLLNGERIDGIANDIENTLQLPSPLGKELSNKTLDNQLEIKKISVPLGTIGVIYEARPNVTLDVFALCFKSGNACVLKGGSDAEHSNKALVSLIKATLDRFEINSDIIQLLPPEREAAKELMNAVGFVDVLIPRGSQNLINSVRQNSKVPVIETGAGIVHTYFDKDGDLNKGIDIIFNAKTRRVSVCNALDCLIIHKDRIADLPSLTNKLQDKQVEIFADEIAYAAIKESYPKSLLNKTDKNSFGTEFLSHKMSIKTVDNFEDAINHIYRYSSKHSEAIISENSKTINIFTSVVDAAAIYSNTSTAFTDGAQFGLGAEIGISTQKLHARGPMALEELTSYKWIITGDGQIRE</sequence>
<dbReference type="InterPro" id="IPR016161">
    <property type="entry name" value="Ald_DH/histidinol_DH"/>
</dbReference>
<name>A0ABT5VMY4_9BACT</name>
<dbReference type="RefSeq" id="WP_275107952.1">
    <property type="nucleotide sequence ID" value="NZ_JAKJSC010000001.1"/>
</dbReference>
<dbReference type="GO" id="GO:0004350">
    <property type="term" value="F:glutamate-5-semialdehyde dehydrogenase activity"/>
    <property type="evidence" value="ECO:0007669"/>
    <property type="project" value="UniProtKB-EC"/>
</dbReference>
<evidence type="ECO:0000313" key="9">
    <source>
        <dbReference type="Proteomes" id="UP001528920"/>
    </source>
</evidence>
<keyword evidence="9" id="KW-1185">Reference proteome</keyword>
<dbReference type="EMBL" id="JAKJSC010000001">
    <property type="protein sequence ID" value="MDE5416610.1"/>
    <property type="molecule type" value="Genomic_DNA"/>
</dbReference>
<evidence type="ECO:0000256" key="3">
    <source>
        <dbReference type="ARBA" id="ARBA00022650"/>
    </source>
</evidence>
<comment type="similarity">
    <text evidence="7">Belongs to the gamma-glutamyl phosphate reductase family.</text>
</comment>
<comment type="caution">
    <text evidence="8">The sequence shown here is derived from an EMBL/GenBank/DDBJ whole genome shotgun (WGS) entry which is preliminary data.</text>
</comment>
<dbReference type="CDD" id="cd07079">
    <property type="entry name" value="ALDH_F18-19_ProA-GPR"/>
    <property type="match status" value="1"/>
</dbReference>
<keyword evidence="2 7" id="KW-0028">Amino-acid biosynthesis</keyword>
<accession>A0ABT5VMY4</accession>
<dbReference type="InterPro" id="IPR016162">
    <property type="entry name" value="Ald_DH_N"/>
</dbReference>
<dbReference type="SUPFAM" id="SSF53720">
    <property type="entry name" value="ALDH-like"/>
    <property type="match status" value="1"/>
</dbReference>
<evidence type="ECO:0000256" key="7">
    <source>
        <dbReference type="HAMAP-Rule" id="MF_00412"/>
    </source>
</evidence>
<dbReference type="HAMAP" id="MF_00412">
    <property type="entry name" value="ProA"/>
    <property type="match status" value="1"/>
</dbReference>
<dbReference type="InterPro" id="IPR000965">
    <property type="entry name" value="GPR_dom"/>
</dbReference>
<evidence type="ECO:0000256" key="2">
    <source>
        <dbReference type="ARBA" id="ARBA00022605"/>
    </source>
</evidence>
<evidence type="ECO:0000256" key="4">
    <source>
        <dbReference type="ARBA" id="ARBA00022857"/>
    </source>
</evidence>
<dbReference type="PROSITE" id="PS01223">
    <property type="entry name" value="PROA"/>
    <property type="match status" value="1"/>
</dbReference>
<comment type="subcellular location">
    <subcellularLocation>
        <location evidence="7">Cytoplasm</location>
    </subcellularLocation>
</comment>
<comment type="function">
    <text evidence="7">Catalyzes the NADPH-dependent reduction of L-glutamate 5-phosphate into L-glutamate 5-semialdehyde and phosphate. The product spontaneously undergoes cyclization to form 1-pyrroline-5-carboxylate.</text>
</comment>
<dbReference type="NCBIfam" id="TIGR00407">
    <property type="entry name" value="proA"/>
    <property type="match status" value="1"/>
</dbReference>
<dbReference type="PANTHER" id="PTHR11063:SF8">
    <property type="entry name" value="DELTA-1-PYRROLINE-5-CARBOXYLATE SYNTHASE"/>
    <property type="match status" value="1"/>
</dbReference>
<keyword evidence="3 7" id="KW-0641">Proline biosynthesis</keyword>
<keyword evidence="4 7" id="KW-0521">NADP</keyword>
<evidence type="ECO:0000256" key="1">
    <source>
        <dbReference type="ARBA" id="ARBA00004985"/>
    </source>
</evidence>
<dbReference type="EC" id="1.2.1.41" evidence="7"/>
<comment type="catalytic activity">
    <reaction evidence="6 7">
        <text>L-glutamate 5-semialdehyde + phosphate + NADP(+) = L-glutamyl 5-phosphate + NADPH + H(+)</text>
        <dbReference type="Rhea" id="RHEA:19541"/>
        <dbReference type="ChEBI" id="CHEBI:15378"/>
        <dbReference type="ChEBI" id="CHEBI:43474"/>
        <dbReference type="ChEBI" id="CHEBI:57783"/>
        <dbReference type="ChEBI" id="CHEBI:58066"/>
        <dbReference type="ChEBI" id="CHEBI:58274"/>
        <dbReference type="ChEBI" id="CHEBI:58349"/>
        <dbReference type="EC" id="1.2.1.41"/>
    </reaction>
</comment>
<proteinExistence type="inferred from homology"/>
<protein>
    <recommendedName>
        <fullName evidence="7">Gamma-glutamyl phosphate reductase</fullName>
        <shortName evidence="7">GPR</shortName>
        <ecNumber evidence="7">1.2.1.41</ecNumber>
    </recommendedName>
    <alternativeName>
        <fullName evidence="7">Glutamate-5-semialdehyde dehydrogenase</fullName>
    </alternativeName>
    <alternativeName>
        <fullName evidence="7">Glutamyl-gamma-semialdehyde dehydrogenase</fullName>
        <shortName evidence="7">GSA dehydrogenase</shortName>
    </alternativeName>
</protein>
<dbReference type="PIRSF" id="PIRSF000151">
    <property type="entry name" value="GPR"/>
    <property type="match status" value="1"/>
</dbReference>
<evidence type="ECO:0000256" key="5">
    <source>
        <dbReference type="ARBA" id="ARBA00023002"/>
    </source>
</evidence>
<evidence type="ECO:0000313" key="8">
    <source>
        <dbReference type="EMBL" id="MDE5416610.1"/>
    </source>
</evidence>
<dbReference type="NCBIfam" id="NF001221">
    <property type="entry name" value="PRK00197.1"/>
    <property type="match status" value="1"/>
</dbReference>
<dbReference type="PANTHER" id="PTHR11063">
    <property type="entry name" value="GLUTAMATE SEMIALDEHYDE DEHYDROGENASE"/>
    <property type="match status" value="1"/>
</dbReference>
<keyword evidence="7" id="KW-0963">Cytoplasm</keyword>